<dbReference type="Proteomes" id="UP001589710">
    <property type="component" value="Unassembled WGS sequence"/>
</dbReference>
<protein>
    <recommendedName>
        <fullName evidence="4">Lipoprotein</fullName>
    </recommendedName>
</protein>
<dbReference type="PROSITE" id="PS51257">
    <property type="entry name" value="PROKAR_LIPOPROTEIN"/>
    <property type="match status" value="1"/>
</dbReference>
<reference evidence="2 3" key="1">
    <citation type="submission" date="2024-09" db="EMBL/GenBank/DDBJ databases">
        <authorList>
            <person name="Sun Q."/>
            <person name="Mori K."/>
        </authorList>
    </citation>
    <scope>NUCLEOTIDE SEQUENCE [LARGE SCALE GENOMIC DNA]</scope>
    <source>
        <strain evidence="2 3">JCM 3331</strain>
    </source>
</reference>
<proteinExistence type="predicted"/>
<comment type="caution">
    <text evidence="2">The sequence shown here is derived from an EMBL/GenBank/DDBJ whole genome shotgun (WGS) entry which is preliminary data.</text>
</comment>
<feature type="chain" id="PRO_5047105598" description="Lipoprotein" evidence="1">
    <location>
        <begin position="20"/>
        <end position="42"/>
    </location>
</feature>
<keyword evidence="1" id="KW-0732">Signal</keyword>
<name>A0ABV5RGH7_9ACTN</name>
<accession>A0ABV5RGH7</accession>
<evidence type="ECO:0008006" key="4">
    <source>
        <dbReference type="Google" id="ProtNLM"/>
    </source>
</evidence>
<keyword evidence="3" id="KW-1185">Reference proteome</keyword>
<evidence type="ECO:0000313" key="2">
    <source>
        <dbReference type="EMBL" id="MFB9576337.1"/>
    </source>
</evidence>
<evidence type="ECO:0000313" key="3">
    <source>
        <dbReference type="Proteomes" id="UP001589710"/>
    </source>
</evidence>
<dbReference type="EMBL" id="JBHMCG010000129">
    <property type="protein sequence ID" value="MFB9576337.1"/>
    <property type="molecule type" value="Genomic_DNA"/>
</dbReference>
<sequence>MIRKTAVVALLLLGVATLAACHGSEHAPDPKDTMAVQSLEGR</sequence>
<evidence type="ECO:0000256" key="1">
    <source>
        <dbReference type="SAM" id="SignalP"/>
    </source>
</evidence>
<organism evidence="2 3">
    <name type="scientific">Streptomyces yanii</name>
    <dbReference type="NCBI Taxonomy" id="78510"/>
    <lineage>
        <taxon>Bacteria</taxon>
        <taxon>Bacillati</taxon>
        <taxon>Actinomycetota</taxon>
        <taxon>Actinomycetes</taxon>
        <taxon>Kitasatosporales</taxon>
        <taxon>Streptomycetaceae</taxon>
        <taxon>Streptomyces</taxon>
    </lineage>
</organism>
<gene>
    <name evidence="2" type="ORF">ACFFTL_29645</name>
</gene>
<feature type="signal peptide" evidence="1">
    <location>
        <begin position="1"/>
        <end position="19"/>
    </location>
</feature>
<dbReference type="RefSeq" id="WP_345515402.1">
    <property type="nucleotide sequence ID" value="NZ_BAAAXD010000031.1"/>
</dbReference>